<dbReference type="AlphaFoldDB" id="A0A7T5URM5"/>
<gene>
    <name evidence="1" type="ORF">HYW89_02495</name>
</gene>
<proteinExistence type="predicted"/>
<reference evidence="1 2" key="1">
    <citation type="submission" date="2020-07" db="EMBL/GenBank/DDBJ databases">
        <title>Huge and variable diversity of episymbiotic CPR bacteria and DPANN archaea in groundwater ecosystems.</title>
        <authorList>
            <person name="He C.Y."/>
            <person name="Keren R."/>
            <person name="Whittaker M."/>
            <person name="Farag I.F."/>
            <person name="Doudna J."/>
            <person name="Cate J.H.D."/>
            <person name="Banfield J.F."/>
        </authorList>
    </citation>
    <scope>NUCLEOTIDE SEQUENCE [LARGE SCALE GENOMIC DNA]</scope>
    <source>
        <strain evidence="1">NC_groundwater_541_Ag_S-0.1um_46_50</strain>
    </source>
</reference>
<protein>
    <submittedName>
        <fullName evidence="1">Uncharacterized protein</fullName>
    </submittedName>
</protein>
<name>A0A7T5URM5_9BACT</name>
<dbReference type="EMBL" id="CP066690">
    <property type="protein sequence ID" value="QQG45741.1"/>
    <property type="molecule type" value="Genomic_DNA"/>
</dbReference>
<accession>A0A7T5URM5</accession>
<dbReference type="Proteomes" id="UP000595618">
    <property type="component" value="Chromosome"/>
</dbReference>
<organism evidence="1 2">
    <name type="scientific">Candidatus Sungiibacteriota bacterium</name>
    <dbReference type="NCBI Taxonomy" id="2750080"/>
    <lineage>
        <taxon>Bacteria</taxon>
        <taxon>Candidatus Sungiibacteriota</taxon>
    </lineage>
</organism>
<evidence type="ECO:0000313" key="2">
    <source>
        <dbReference type="Proteomes" id="UP000595618"/>
    </source>
</evidence>
<sequence length="91" mass="10819">MENPESELEKRQRLRQKLQEAATEYKENPDKGWAHIGFLVRKKDTDEFEVWYYEPRQIADVTEAEVVFAEGDTFSVEFVEDVLLLEKTNQH</sequence>
<evidence type="ECO:0000313" key="1">
    <source>
        <dbReference type="EMBL" id="QQG45741.1"/>
    </source>
</evidence>